<reference evidence="1 2" key="1">
    <citation type="submission" date="2017-01" db="EMBL/GenBank/DDBJ databases">
        <authorList>
            <person name="Varghese N."/>
            <person name="Submissions S."/>
        </authorList>
    </citation>
    <scope>NUCLEOTIDE SEQUENCE [LARGE SCALE GENOMIC DNA]</scope>
    <source>
        <strain evidence="1 2">ATCC 23464</strain>
    </source>
</reference>
<dbReference type="RefSeq" id="WP_156510087.1">
    <property type="nucleotide sequence ID" value="NZ_FTNK01000036.1"/>
</dbReference>
<accession>A0ABY1KE74</accession>
<dbReference type="EMBL" id="FTNK01000036">
    <property type="protein sequence ID" value="SIR69898.1"/>
    <property type="molecule type" value="Genomic_DNA"/>
</dbReference>
<dbReference type="Proteomes" id="UP000186666">
    <property type="component" value="Unassembled WGS sequence"/>
</dbReference>
<name>A0ABY1KE74_9BACL</name>
<proteinExistence type="predicted"/>
<comment type="caution">
    <text evidence="1">The sequence shown here is derived from an EMBL/GenBank/DDBJ whole genome shotgun (WGS) entry which is preliminary data.</text>
</comment>
<organism evidence="1 2">
    <name type="scientific">Paenibacillus macquariensis</name>
    <dbReference type="NCBI Taxonomy" id="948756"/>
    <lineage>
        <taxon>Bacteria</taxon>
        <taxon>Bacillati</taxon>
        <taxon>Bacillota</taxon>
        <taxon>Bacilli</taxon>
        <taxon>Bacillales</taxon>
        <taxon>Paenibacillaceae</taxon>
        <taxon>Paenibacillus</taxon>
    </lineage>
</organism>
<gene>
    <name evidence="1" type="ORF">SAMN05421578_13611</name>
</gene>
<evidence type="ECO:0000313" key="1">
    <source>
        <dbReference type="EMBL" id="SIR69898.1"/>
    </source>
</evidence>
<protein>
    <submittedName>
        <fullName evidence="1">Uncharacterized protein</fullName>
    </submittedName>
</protein>
<evidence type="ECO:0000313" key="2">
    <source>
        <dbReference type="Proteomes" id="UP000186666"/>
    </source>
</evidence>
<keyword evidence="2" id="KW-1185">Reference proteome</keyword>
<sequence length="47" mass="5692">MSESKSQKLSFEEHKQKVLELIEKWIELEEERIKTDESNQDKQNEIS</sequence>